<comment type="subcellular location">
    <subcellularLocation>
        <location evidence="2">Mitochondrion</location>
    </subcellularLocation>
</comment>
<dbReference type="PANTHER" id="PTHR43655">
    <property type="entry name" value="ATP-DEPENDENT PROTEASE"/>
    <property type="match status" value="1"/>
</dbReference>
<comment type="cofactor">
    <cofactor evidence="1">
        <name>Zn(2+)</name>
        <dbReference type="ChEBI" id="CHEBI:29105"/>
    </cofactor>
</comment>
<dbReference type="CDD" id="cd19501">
    <property type="entry name" value="RecA-like_FtsH"/>
    <property type="match status" value="1"/>
</dbReference>
<evidence type="ECO:0000256" key="6">
    <source>
        <dbReference type="ARBA" id="ARBA00022723"/>
    </source>
</evidence>
<dbReference type="Pfam" id="PF01434">
    <property type="entry name" value="Peptidase_M41"/>
    <property type="match status" value="1"/>
</dbReference>
<evidence type="ECO:0000256" key="8">
    <source>
        <dbReference type="ARBA" id="ARBA00022801"/>
    </source>
</evidence>
<organism evidence="15 16">
    <name type="scientific">Plasmodium falciparum RAJ116</name>
    <dbReference type="NCBI Taxonomy" id="580058"/>
    <lineage>
        <taxon>Eukaryota</taxon>
        <taxon>Sar</taxon>
        <taxon>Alveolata</taxon>
        <taxon>Apicomplexa</taxon>
        <taxon>Aconoidasida</taxon>
        <taxon>Haemosporida</taxon>
        <taxon>Plasmodiidae</taxon>
        <taxon>Plasmodium</taxon>
        <taxon>Plasmodium (Laverania)</taxon>
    </lineage>
</organism>
<keyword evidence="5 15" id="KW-0645">Protease</keyword>
<dbReference type="InterPro" id="IPR003593">
    <property type="entry name" value="AAA+_ATPase"/>
</dbReference>
<name>A0A0L0CTZ9_PLAFA</name>
<sequence>MYRADIIRKKSTCLLLPSEKNAFQKKKWLLKKSLDNLLDYNNTQKECLHSLSYLKDRINNNNNNNMKNGYKELAVCSSSIKYNSNVDYNIFFDSLNFICEHVQNIWSNKNKHVQINENISNMFVKFLKKYNHFKNGNYKIKNRLYKKDSFIKPSNYLQSFLLNGKCDEGEKIIKKILKDNKSLKTPKGFERFENKSPNSNNFKPEEEKPRYVEKIKLINKDYVKAYLNSHGIKKYHMKYVSFRVGNSDSFEKKVEAVQREMNIKRDELIEVQYVNEANILNEVKGYIPSILFFLLLIFLFQKITLKNVTNSGMDKLFKFSKISPINKNSLKTDVKFSSVAGMKQAKEEIMEFVDFLKNPTKYEILGAKIPKGALLCGAPGTGKTLLAKAVAGEANVPFFNISGSDFIEVFVGIGPSRVRELFAQARKHAPSIIFIDEIDAVGRKRSKGGFSGGGNDERENTLNQMLVEMDGFHTSNDKVVVLAGTNRVDILDPAITRPGRFDRIVNISKPDINERSEIFQVHLKNLKLHESLDIKNISYILASLTPGFVGADIANVVNEGAIQCARRSNLLGVQIKDFELAIERVIGGLPKSSSLISPLEKKIISYHETGHALIGWFLEFADPVLKVSIIPRNNGALGYSQHLSEEIMLFSRDAILDKNCCNIRWKGSRRIVYRENYDWSY</sequence>
<evidence type="ECO:0000256" key="13">
    <source>
        <dbReference type="RuleBase" id="RU003651"/>
    </source>
</evidence>
<dbReference type="InterPro" id="IPR027417">
    <property type="entry name" value="P-loop_NTPase"/>
</dbReference>
<dbReference type="AlphaFoldDB" id="A0A0L0CTZ9"/>
<dbReference type="EMBL" id="GG663946">
    <property type="protein sequence ID" value="KNC35890.1"/>
    <property type="molecule type" value="Genomic_DNA"/>
</dbReference>
<dbReference type="OrthoDB" id="1413014at2759"/>
<comment type="similarity">
    <text evidence="4">In the N-terminal section; belongs to the AAA ATPase family.</text>
</comment>
<dbReference type="SMART" id="SM00382">
    <property type="entry name" value="AAA"/>
    <property type="match status" value="1"/>
</dbReference>
<comment type="similarity">
    <text evidence="13">Belongs to the AAA ATPase family.</text>
</comment>
<dbReference type="InterPro" id="IPR050928">
    <property type="entry name" value="ATP-dep_Zn_Metalloprotease"/>
</dbReference>
<evidence type="ECO:0000256" key="7">
    <source>
        <dbReference type="ARBA" id="ARBA00022741"/>
    </source>
</evidence>
<dbReference type="FunFam" id="1.10.8.60:FF:000019">
    <property type="entry name" value="AFG3-like AAA ATPase 2"/>
    <property type="match status" value="1"/>
</dbReference>
<evidence type="ECO:0000259" key="14">
    <source>
        <dbReference type="SMART" id="SM00382"/>
    </source>
</evidence>
<gene>
    <name evidence="15" type="ORF">PFLG_00683</name>
</gene>
<reference evidence="16" key="1">
    <citation type="submission" date="2015-07" db="EMBL/GenBank/DDBJ databases">
        <title>Annotation of Plasmodium falciparum RAJ116.</title>
        <authorList>
            <consortium name="The Broad Institute Genome Sequencing Platform"/>
            <person name="Volkman S.K."/>
            <person name="Neafsey D.E."/>
            <person name="Dash A.P."/>
            <person name="Chitnis C.E."/>
            <person name="Hartl D.L."/>
            <person name="Young S.K."/>
            <person name="Zeng Q."/>
            <person name="Koehrsen M."/>
            <person name="Alvarado L."/>
            <person name="Berlin A."/>
            <person name="Borenstein D."/>
            <person name="Chapman S.B."/>
            <person name="Chen Z."/>
            <person name="Engels R."/>
            <person name="Freedman E."/>
            <person name="Gellesch M."/>
            <person name="Goldberg J."/>
            <person name="Griggs A."/>
            <person name="Gujja S."/>
            <person name="Heilman E.R."/>
            <person name="Heiman D.I."/>
            <person name="Howarth C."/>
            <person name="Jen D."/>
            <person name="Larson L."/>
            <person name="Mehta T."/>
            <person name="Neiman D."/>
            <person name="Park D."/>
            <person name="Pearson M."/>
            <person name="Roberts A."/>
            <person name="Saif S."/>
            <person name="Shea T."/>
            <person name="Shenoy N."/>
            <person name="Sisk P."/>
            <person name="Stolte C."/>
            <person name="Sykes S."/>
            <person name="Walk T."/>
            <person name="White J."/>
            <person name="Yandava C."/>
            <person name="Haas B."/>
            <person name="Henn M.R."/>
            <person name="Nusbaum C."/>
            <person name="Birren B."/>
        </authorList>
    </citation>
    <scope>NUCLEOTIDE SEQUENCE [LARGE SCALE GENOMIC DNA]</scope>
    <source>
        <strain evidence="16">RAJ116</strain>
    </source>
</reference>
<dbReference type="InterPro" id="IPR003959">
    <property type="entry name" value="ATPase_AAA_core"/>
</dbReference>
<dbReference type="GO" id="GO:0005524">
    <property type="term" value="F:ATP binding"/>
    <property type="evidence" value="ECO:0007669"/>
    <property type="project" value="UniProtKB-KW"/>
</dbReference>
<dbReference type="FunFam" id="3.40.50.300:FF:000001">
    <property type="entry name" value="ATP-dependent zinc metalloprotease FtsH"/>
    <property type="match status" value="1"/>
</dbReference>
<dbReference type="GO" id="GO:0004222">
    <property type="term" value="F:metalloendopeptidase activity"/>
    <property type="evidence" value="ECO:0007669"/>
    <property type="project" value="InterPro"/>
</dbReference>
<keyword evidence="12" id="KW-0496">Mitochondrion</keyword>
<dbReference type="SUPFAM" id="SSF140990">
    <property type="entry name" value="FtsH protease domain-like"/>
    <property type="match status" value="1"/>
</dbReference>
<dbReference type="Pfam" id="PF00004">
    <property type="entry name" value="AAA"/>
    <property type="match status" value="1"/>
</dbReference>
<evidence type="ECO:0000256" key="11">
    <source>
        <dbReference type="ARBA" id="ARBA00023049"/>
    </source>
</evidence>
<dbReference type="Gene3D" id="3.40.1690.20">
    <property type="match status" value="1"/>
</dbReference>
<keyword evidence="11 15" id="KW-0482">Metalloprotease</keyword>
<dbReference type="Gene3D" id="1.20.58.760">
    <property type="entry name" value="Peptidase M41"/>
    <property type="match status" value="1"/>
</dbReference>
<dbReference type="GO" id="GO:0034982">
    <property type="term" value="P:mitochondrial protein processing"/>
    <property type="evidence" value="ECO:0007669"/>
    <property type="project" value="TreeGrafter"/>
</dbReference>
<keyword evidence="8" id="KW-0378">Hydrolase</keyword>
<dbReference type="InterPro" id="IPR003960">
    <property type="entry name" value="ATPase_AAA_CS"/>
</dbReference>
<proteinExistence type="inferred from homology"/>
<dbReference type="PROSITE" id="PS00674">
    <property type="entry name" value="AAA"/>
    <property type="match status" value="1"/>
</dbReference>
<dbReference type="Gene3D" id="3.40.50.300">
    <property type="entry name" value="P-loop containing nucleotide triphosphate hydrolases"/>
    <property type="match status" value="1"/>
</dbReference>
<dbReference type="GO" id="GO:0004176">
    <property type="term" value="F:ATP-dependent peptidase activity"/>
    <property type="evidence" value="ECO:0007669"/>
    <property type="project" value="InterPro"/>
</dbReference>
<dbReference type="GO" id="GO:0016887">
    <property type="term" value="F:ATP hydrolysis activity"/>
    <property type="evidence" value="ECO:0007669"/>
    <property type="project" value="InterPro"/>
</dbReference>
<keyword evidence="9" id="KW-0862">Zinc</keyword>
<comment type="similarity">
    <text evidence="3">In the C-terminal section; belongs to the peptidase M41 family.</text>
</comment>
<protein>
    <submittedName>
        <fullName evidence="15">ATP-dependent metalloprotease</fullName>
    </submittedName>
</protein>
<keyword evidence="6" id="KW-0479">Metal-binding</keyword>
<keyword evidence="7 13" id="KW-0547">Nucleotide-binding</keyword>
<evidence type="ECO:0000256" key="12">
    <source>
        <dbReference type="ARBA" id="ARBA00023128"/>
    </source>
</evidence>
<dbReference type="GO" id="GO:0046872">
    <property type="term" value="F:metal ion binding"/>
    <property type="evidence" value="ECO:0007669"/>
    <property type="project" value="UniProtKB-KW"/>
</dbReference>
<reference evidence="16" key="2">
    <citation type="submission" date="2015-07" db="EMBL/GenBank/DDBJ databases">
        <title>The genome sequence of Plasmodium falciparum RAJ116.</title>
        <authorList>
            <consortium name="The Broad Institute Genome Sequencing Platform"/>
            <person name="Volkman S.K."/>
            <person name="Neafsey D.E."/>
            <person name="Dash A.P."/>
            <person name="Chitnis C.E."/>
            <person name="Hartl D.L."/>
            <person name="Young S.K."/>
            <person name="Kodira C.D."/>
            <person name="Zeng Q."/>
            <person name="Koehrsen M."/>
            <person name="Godfrey P."/>
            <person name="Alvarado L."/>
            <person name="Berlin A."/>
            <person name="Borenstein D."/>
            <person name="Chen Z."/>
            <person name="Engels R."/>
            <person name="Freedman E."/>
            <person name="Gellesch M."/>
            <person name="Goldberg J."/>
            <person name="Griggs A."/>
            <person name="Gujja S."/>
            <person name="Heiman D."/>
            <person name="Hepburn T."/>
            <person name="Howarth C."/>
            <person name="Jen D."/>
            <person name="Larson L."/>
            <person name="Lewis B."/>
            <person name="Mehta T."/>
            <person name="Park D."/>
            <person name="Pearson M."/>
            <person name="Roberts A."/>
            <person name="Saif S."/>
            <person name="Shea T."/>
            <person name="Shenoy N."/>
            <person name="Sisk P."/>
            <person name="Stolte C."/>
            <person name="Sykes S."/>
            <person name="Walk T."/>
            <person name="White J."/>
            <person name="Yandava C."/>
            <person name="Wirth D.F."/>
            <person name="Nusbaum C."/>
            <person name="Birren B."/>
        </authorList>
    </citation>
    <scope>NUCLEOTIDE SEQUENCE [LARGE SCALE GENOMIC DNA]</scope>
    <source>
        <strain evidence="16">RAJ116</strain>
    </source>
</reference>
<dbReference type="InterPro" id="IPR037219">
    <property type="entry name" value="Peptidase_M41-like"/>
</dbReference>
<dbReference type="Proteomes" id="UP000054566">
    <property type="component" value="Unassembled WGS sequence"/>
</dbReference>
<evidence type="ECO:0000256" key="9">
    <source>
        <dbReference type="ARBA" id="ARBA00022833"/>
    </source>
</evidence>
<dbReference type="Pfam" id="PF17862">
    <property type="entry name" value="AAA_lid_3"/>
    <property type="match status" value="1"/>
</dbReference>
<evidence type="ECO:0000313" key="15">
    <source>
        <dbReference type="EMBL" id="KNC35890.1"/>
    </source>
</evidence>
<evidence type="ECO:0000256" key="10">
    <source>
        <dbReference type="ARBA" id="ARBA00022840"/>
    </source>
</evidence>
<dbReference type="GO" id="GO:0005745">
    <property type="term" value="C:m-AAA complex"/>
    <property type="evidence" value="ECO:0007669"/>
    <property type="project" value="TreeGrafter"/>
</dbReference>
<dbReference type="SUPFAM" id="SSF52540">
    <property type="entry name" value="P-loop containing nucleoside triphosphate hydrolases"/>
    <property type="match status" value="1"/>
</dbReference>
<keyword evidence="10 13" id="KW-0067">ATP-binding</keyword>
<evidence type="ECO:0000256" key="2">
    <source>
        <dbReference type="ARBA" id="ARBA00004173"/>
    </source>
</evidence>
<dbReference type="InterPro" id="IPR000642">
    <property type="entry name" value="Peptidase_M41"/>
</dbReference>
<feature type="domain" description="AAA+ ATPase" evidence="14">
    <location>
        <begin position="369"/>
        <end position="511"/>
    </location>
</feature>
<accession>A0A0L0CTZ9</accession>
<evidence type="ECO:0000256" key="5">
    <source>
        <dbReference type="ARBA" id="ARBA00022670"/>
    </source>
</evidence>
<evidence type="ECO:0000256" key="4">
    <source>
        <dbReference type="ARBA" id="ARBA00010550"/>
    </source>
</evidence>
<evidence type="ECO:0000256" key="3">
    <source>
        <dbReference type="ARBA" id="ARBA00010044"/>
    </source>
</evidence>
<dbReference type="InterPro" id="IPR041569">
    <property type="entry name" value="AAA_lid_3"/>
</dbReference>
<evidence type="ECO:0000313" key="16">
    <source>
        <dbReference type="Proteomes" id="UP000054566"/>
    </source>
</evidence>
<dbReference type="PANTHER" id="PTHR43655:SF2">
    <property type="entry name" value="AFG3 LIKE MATRIX AAA PEPTIDASE SUBUNIT 2, ISOFORM A"/>
    <property type="match status" value="1"/>
</dbReference>
<dbReference type="Gene3D" id="1.10.8.60">
    <property type="match status" value="1"/>
</dbReference>
<evidence type="ECO:0000256" key="1">
    <source>
        <dbReference type="ARBA" id="ARBA00001947"/>
    </source>
</evidence>